<comment type="function">
    <text evidence="1 7">Catalyzes the decarboxylation of orotidine 5'-monophosphate (OMP) to uridine 5'-monophosphate (UMP).</text>
</comment>
<feature type="binding site" evidence="7">
    <location>
        <position position="36"/>
    </location>
    <ligand>
        <name>substrate</name>
    </ligand>
</feature>
<dbReference type="InterPro" id="IPR018089">
    <property type="entry name" value="OMPdecase_AS"/>
</dbReference>
<protein>
    <recommendedName>
        <fullName evidence="7">Orotidine 5'-phosphate decarboxylase</fullName>
        <ecNumber evidence="7">4.1.1.23</ecNumber>
    </recommendedName>
    <alternativeName>
        <fullName evidence="7">OMP decarboxylase</fullName>
        <shortName evidence="7">OMPDCase</shortName>
        <shortName evidence="7">OMPdecase</shortName>
    </alternativeName>
</protein>
<feature type="binding site" evidence="7">
    <location>
        <position position="125"/>
    </location>
    <ligand>
        <name>substrate</name>
    </ligand>
</feature>
<evidence type="ECO:0000256" key="7">
    <source>
        <dbReference type="HAMAP-Rule" id="MF_01200"/>
    </source>
</evidence>
<organism evidence="10 11">
    <name type="scientific">Caldalkalibacillus uzonensis</name>
    <dbReference type="NCBI Taxonomy" id="353224"/>
    <lineage>
        <taxon>Bacteria</taxon>
        <taxon>Bacillati</taxon>
        <taxon>Bacillota</taxon>
        <taxon>Bacilli</taxon>
        <taxon>Bacillales</taxon>
        <taxon>Bacillaceae</taxon>
        <taxon>Caldalkalibacillus</taxon>
    </lineage>
</organism>
<feature type="binding site" evidence="7">
    <location>
        <position position="14"/>
    </location>
    <ligand>
        <name>substrate</name>
    </ligand>
</feature>
<dbReference type="CDD" id="cd04725">
    <property type="entry name" value="OMP_decarboxylase_like"/>
    <property type="match status" value="1"/>
</dbReference>
<evidence type="ECO:0000313" key="11">
    <source>
        <dbReference type="Proteomes" id="UP001232445"/>
    </source>
</evidence>
<dbReference type="SMART" id="SM00934">
    <property type="entry name" value="OMPdecase"/>
    <property type="match status" value="1"/>
</dbReference>
<keyword evidence="4 7" id="KW-0665">Pyrimidine biosynthesis</keyword>
<dbReference type="GO" id="GO:0004590">
    <property type="term" value="F:orotidine-5'-phosphate decarboxylase activity"/>
    <property type="evidence" value="ECO:0007669"/>
    <property type="project" value="UniProtKB-EC"/>
</dbReference>
<name>A0ABU0CPX9_9BACI</name>
<comment type="pathway">
    <text evidence="2 7 8">Pyrimidine metabolism; UMP biosynthesis via de novo pathway; UMP from orotate: step 2/2.</text>
</comment>
<evidence type="ECO:0000256" key="5">
    <source>
        <dbReference type="ARBA" id="ARBA00023239"/>
    </source>
</evidence>
<reference evidence="10 11" key="1">
    <citation type="submission" date="2023-07" db="EMBL/GenBank/DDBJ databases">
        <title>Genomic Encyclopedia of Type Strains, Phase IV (KMG-IV): sequencing the most valuable type-strain genomes for metagenomic binning, comparative biology and taxonomic classification.</title>
        <authorList>
            <person name="Goeker M."/>
        </authorList>
    </citation>
    <scope>NUCLEOTIDE SEQUENCE [LARGE SCALE GENOMIC DNA]</scope>
    <source>
        <strain evidence="10 11">DSM 17740</strain>
    </source>
</reference>
<proteinExistence type="inferred from homology"/>
<feature type="binding site" evidence="7">
    <location>
        <begin position="63"/>
        <end position="72"/>
    </location>
    <ligand>
        <name>substrate</name>
    </ligand>
</feature>
<evidence type="ECO:0000313" key="10">
    <source>
        <dbReference type="EMBL" id="MDQ0337575.1"/>
    </source>
</evidence>
<keyword evidence="5 7" id="KW-0456">Lyase</keyword>
<dbReference type="EMBL" id="JAUSUQ010000001">
    <property type="protein sequence ID" value="MDQ0337575.1"/>
    <property type="molecule type" value="Genomic_DNA"/>
</dbReference>
<dbReference type="PANTHER" id="PTHR32119">
    <property type="entry name" value="OROTIDINE 5'-PHOSPHATE DECARBOXYLASE"/>
    <property type="match status" value="1"/>
</dbReference>
<comment type="caution">
    <text evidence="10">The sequence shown here is derived from an EMBL/GenBank/DDBJ whole genome shotgun (WGS) entry which is preliminary data.</text>
</comment>
<comment type="subunit">
    <text evidence="7">Homodimer.</text>
</comment>
<sequence>MGARKLNPLIVALDVATGDQALDLVKRINAPDMFVKVGMQLFYAEGPELVQKLRERGINVFVDLKLHDIPNTVKGAAQSLAKLGVSMLTVHCAGGRAMLEAVQEGVEAGSSAAERPLIVGVTQLTSTSEQILNEEIGIPGTVEKAVLHYAILAQSSGMDGVVCAAKEVPLIKSTCGTSFITVTPGIRPFGCDNHDQARVATPRDALRIGSDFLVVGRAIIQAEDPVAAYHNIIKEMNEVN</sequence>
<gene>
    <name evidence="7" type="primary">pyrF</name>
    <name evidence="10" type="ORF">J2S00_000345</name>
</gene>
<feature type="binding site" evidence="7">
    <location>
        <position position="187"/>
    </location>
    <ligand>
        <name>substrate</name>
    </ligand>
</feature>
<dbReference type="InterPro" id="IPR047596">
    <property type="entry name" value="OMPdecase_bac"/>
</dbReference>
<keyword evidence="3 7" id="KW-0210">Decarboxylase</keyword>
<dbReference type="InterPro" id="IPR013785">
    <property type="entry name" value="Aldolase_TIM"/>
</dbReference>
<dbReference type="NCBIfam" id="TIGR01740">
    <property type="entry name" value="pyrF"/>
    <property type="match status" value="1"/>
</dbReference>
<dbReference type="InterPro" id="IPR014732">
    <property type="entry name" value="OMPdecase"/>
</dbReference>
<feature type="binding site" evidence="7">
    <location>
        <position position="217"/>
    </location>
    <ligand>
        <name>substrate</name>
    </ligand>
</feature>
<dbReference type="PROSITE" id="PS00156">
    <property type="entry name" value="OMPDECASE"/>
    <property type="match status" value="1"/>
</dbReference>
<dbReference type="EC" id="4.1.1.23" evidence="7"/>
<evidence type="ECO:0000259" key="9">
    <source>
        <dbReference type="SMART" id="SM00934"/>
    </source>
</evidence>
<dbReference type="Gene3D" id="3.20.20.70">
    <property type="entry name" value="Aldolase class I"/>
    <property type="match status" value="1"/>
</dbReference>
<comment type="similarity">
    <text evidence="7">Belongs to the OMP decarboxylase family. Type 1 subfamily.</text>
</comment>
<feature type="binding site" evidence="7">
    <location>
        <position position="196"/>
    </location>
    <ligand>
        <name>substrate</name>
    </ligand>
</feature>
<accession>A0ABU0CPX9</accession>
<keyword evidence="11" id="KW-1185">Reference proteome</keyword>
<dbReference type="SUPFAM" id="SSF51366">
    <property type="entry name" value="Ribulose-phoshate binding barrel"/>
    <property type="match status" value="1"/>
</dbReference>
<feature type="binding site" evidence="7">
    <location>
        <position position="216"/>
    </location>
    <ligand>
        <name>substrate</name>
    </ligand>
</feature>
<dbReference type="RefSeq" id="WP_307334791.1">
    <property type="nucleotide sequence ID" value="NZ_JAUSUQ010000001.1"/>
</dbReference>
<dbReference type="HAMAP" id="MF_01200_B">
    <property type="entry name" value="OMPdecase_type1_B"/>
    <property type="match status" value="1"/>
</dbReference>
<dbReference type="InterPro" id="IPR011060">
    <property type="entry name" value="RibuloseP-bd_barrel"/>
</dbReference>
<evidence type="ECO:0000256" key="2">
    <source>
        <dbReference type="ARBA" id="ARBA00004861"/>
    </source>
</evidence>
<evidence type="ECO:0000256" key="1">
    <source>
        <dbReference type="ARBA" id="ARBA00002356"/>
    </source>
</evidence>
<dbReference type="NCBIfam" id="NF001273">
    <property type="entry name" value="PRK00230.1"/>
    <property type="match status" value="1"/>
</dbReference>
<dbReference type="Pfam" id="PF00215">
    <property type="entry name" value="OMPdecase"/>
    <property type="match status" value="1"/>
</dbReference>
<dbReference type="InterPro" id="IPR001754">
    <property type="entry name" value="OMPdeCOase_dom"/>
</dbReference>
<evidence type="ECO:0000256" key="4">
    <source>
        <dbReference type="ARBA" id="ARBA00022975"/>
    </source>
</evidence>
<evidence type="ECO:0000256" key="8">
    <source>
        <dbReference type="RuleBase" id="RU000512"/>
    </source>
</evidence>
<evidence type="ECO:0000256" key="6">
    <source>
        <dbReference type="ARBA" id="ARBA00049157"/>
    </source>
</evidence>
<feature type="active site" description="Proton donor" evidence="7">
    <location>
        <position position="65"/>
    </location>
</feature>
<comment type="catalytic activity">
    <reaction evidence="6 7 8">
        <text>orotidine 5'-phosphate + H(+) = UMP + CO2</text>
        <dbReference type="Rhea" id="RHEA:11596"/>
        <dbReference type="ChEBI" id="CHEBI:15378"/>
        <dbReference type="ChEBI" id="CHEBI:16526"/>
        <dbReference type="ChEBI" id="CHEBI:57538"/>
        <dbReference type="ChEBI" id="CHEBI:57865"/>
        <dbReference type="EC" id="4.1.1.23"/>
    </reaction>
</comment>
<dbReference type="Proteomes" id="UP001232445">
    <property type="component" value="Unassembled WGS sequence"/>
</dbReference>
<dbReference type="PANTHER" id="PTHR32119:SF2">
    <property type="entry name" value="OROTIDINE 5'-PHOSPHATE DECARBOXYLASE"/>
    <property type="match status" value="1"/>
</dbReference>
<evidence type="ECO:0000256" key="3">
    <source>
        <dbReference type="ARBA" id="ARBA00022793"/>
    </source>
</evidence>
<feature type="domain" description="Orotidine 5'-phosphate decarboxylase" evidence="9">
    <location>
        <begin position="8"/>
        <end position="232"/>
    </location>
</feature>